<keyword evidence="3" id="KW-1185">Reference proteome</keyword>
<evidence type="ECO:0000313" key="2">
    <source>
        <dbReference type="EMBL" id="QXF32195.1"/>
    </source>
</evidence>
<sequence length="677" mass="76662">MADIFQFKPKTELTGEANLNAFIAKCRDELTVFGSDLEWNACVWPKVAVFAKLGVTTRKPKPEQLMSKDFVEFGKAYFRYQQGHNPTGTKNELKALRVLESALIQVNGNALIAGLSITCLDEAVVLAKQYYSAGAAYHCGREIERLAEFVSVNHLIPANLKTWNSPIPRPADTIKTGKEAKIAREKKLPNEIALNALAEIFANQPVDDRDIFTTSVFAMLMSAPSRISEVLALPVDCEVIEKDKKGVERYGWRFFAEKGYEGDIKWIPSVMAEVAKIAVKRAKKLSLEARKLAEWIEKNPNKFYRHKDCPNISDDTPLTMKQACQALGLASDTVKNCRSGLFGRKLEMKDGVHTLNSLWLHVKERLPKDFPWFDKDKGIKYNNALFALNKNQFHGNRSKSPVEIMKPMHSFFNNDLSPRKSLEGVHRSIFDRHGYVSETGERLKVTSHQARHLLNTIGQRGGLSNLEIAKWSGRADVKQNRTYNHMTEYEMVAMAERIDTSKTMFGPVGKVEKHLPVTAQEFNTLEQAAAHITEYGFCVHDYTMSPCEKYRDCINCTEQICVKGDSDKLDRMKERLERTQKLLFNAEKAVEEGDMGADRWMTYHQKTATRLRELVSILENPEIKDGAQVKLRGNDFSQLRRVAKKKTLEIISKNSPDNKEEASILEDLTKMLGGGFG</sequence>
<feature type="coiled-coil region" evidence="1">
    <location>
        <begin position="562"/>
        <end position="589"/>
    </location>
</feature>
<organism evidence="2 3">
    <name type="scientific">Photorhabdus akhurstii</name>
    <dbReference type="NCBI Taxonomy" id="171438"/>
    <lineage>
        <taxon>Bacteria</taxon>
        <taxon>Pseudomonadati</taxon>
        <taxon>Pseudomonadota</taxon>
        <taxon>Gammaproteobacteria</taxon>
        <taxon>Enterobacterales</taxon>
        <taxon>Morganellaceae</taxon>
        <taxon>Photorhabdus</taxon>
    </lineage>
</organism>
<gene>
    <name evidence="2" type="ORF">B0X70_02650</name>
</gene>
<accession>A0ABX8LQH8</accession>
<dbReference type="EMBL" id="CP020335">
    <property type="protein sequence ID" value="QXF32195.1"/>
    <property type="molecule type" value="Genomic_DNA"/>
</dbReference>
<keyword evidence="1" id="KW-0175">Coiled coil</keyword>
<protein>
    <submittedName>
        <fullName evidence="2">Integrase</fullName>
    </submittedName>
</protein>
<reference evidence="2 3" key="1">
    <citation type="submission" date="2017-03" db="EMBL/GenBank/DDBJ databases">
        <title>Genome comparison of Photorhabdus luminescens strain 0813-124 phase variants.</title>
        <authorList>
            <person name="Chien C.-C."/>
            <person name="Chen W.-J."/>
            <person name="Shih M.-C."/>
            <person name="Hsieh F.-C."/>
        </authorList>
    </citation>
    <scope>NUCLEOTIDE SEQUENCE [LARGE SCALE GENOMIC DNA]</scope>
    <source>
        <strain evidence="2 3">0813-124 phase II</strain>
    </source>
</reference>
<dbReference type="Proteomes" id="UP000693715">
    <property type="component" value="Chromosome"/>
</dbReference>
<evidence type="ECO:0000313" key="3">
    <source>
        <dbReference type="Proteomes" id="UP000693715"/>
    </source>
</evidence>
<proteinExistence type="predicted"/>
<dbReference type="RefSeq" id="WP_172909157.1">
    <property type="nucleotide sequence ID" value="NZ_CP020335.1"/>
</dbReference>
<name>A0ABX8LQH8_9GAMM</name>
<evidence type="ECO:0000256" key="1">
    <source>
        <dbReference type="SAM" id="Coils"/>
    </source>
</evidence>